<protein>
    <submittedName>
        <fullName evidence="4">WYL domain-containing protein</fullName>
    </submittedName>
</protein>
<dbReference type="Gene3D" id="1.10.10.10">
    <property type="entry name" value="Winged helix-like DNA-binding domain superfamily/Winged helix DNA-binding domain"/>
    <property type="match status" value="1"/>
</dbReference>
<proteinExistence type="predicted"/>
<keyword evidence="2" id="KW-0804">Transcription</keyword>
<dbReference type="PROSITE" id="PS51000">
    <property type="entry name" value="HTH_DEOR_2"/>
    <property type="match status" value="1"/>
</dbReference>
<dbReference type="InterPro" id="IPR001034">
    <property type="entry name" value="DeoR_HTH"/>
</dbReference>
<sequence>MKRTERLNTMMRYMNNRQFFTISELMREFGISRSTAIRDVHDIEALGMPLVAEVGRDGGYSIMDNQLLPAVQFTNDELKALFIAFLGTANQQLPYLQNRKTLSEKLLAIASTGQQDELIELKRLLQFDNTNPNNPDLLELSDFPTPMLRIVLELALKSRYLIIEYQKPHGEQTTRRVYLLYFFNRNTNWYAATFDFLRQEQRTFRVDRIKAARTDVQKPVPQKQLLALIKASRRKPNLIIRLGPSAIIKFRQMHLPMLSLRYLDAFQQSAEFSDFVETQKTQQLAAYAEWLLFLGDDLSVVKMPDELRHMIRSKISRW</sequence>
<gene>
    <name evidence="4" type="ORF">M3N64_12760</name>
</gene>
<dbReference type="PROSITE" id="PS52050">
    <property type="entry name" value="WYL"/>
    <property type="match status" value="1"/>
</dbReference>
<dbReference type="Pfam" id="PF13280">
    <property type="entry name" value="WYL"/>
    <property type="match status" value="1"/>
</dbReference>
<dbReference type="PANTHER" id="PTHR34580">
    <property type="match status" value="1"/>
</dbReference>
<keyword evidence="5" id="KW-1185">Reference proteome</keyword>
<dbReference type="EMBL" id="JAMAST010000022">
    <property type="protein sequence ID" value="MCL1632792.1"/>
    <property type="molecule type" value="Genomic_DNA"/>
</dbReference>
<feature type="domain" description="HTH deoR-type" evidence="3">
    <location>
        <begin position="3"/>
        <end position="62"/>
    </location>
</feature>
<dbReference type="SUPFAM" id="SSF46785">
    <property type="entry name" value="Winged helix' DNA-binding domain"/>
    <property type="match status" value="1"/>
</dbReference>
<evidence type="ECO:0000256" key="2">
    <source>
        <dbReference type="ARBA" id="ARBA00023163"/>
    </source>
</evidence>
<evidence type="ECO:0000259" key="3">
    <source>
        <dbReference type="PROSITE" id="PS51000"/>
    </source>
</evidence>
<dbReference type="InterPro" id="IPR026881">
    <property type="entry name" value="WYL_dom"/>
</dbReference>
<name>A0ABT0MD35_9BACL</name>
<keyword evidence="1" id="KW-0805">Transcription regulation</keyword>
<dbReference type="InterPro" id="IPR036388">
    <property type="entry name" value="WH-like_DNA-bd_sf"/>
</dbReference>
<dbReference type="Proteomes" id="UP001203004">
    <property type="component" value="Unassembled WGS sequence"/>
</dbReference>
<dbReference type="InterPro" id="IPR051534">
    <property type="entry name" value="CBASS_pafABC_assoc_protein"/>
</dbReference>
<dbReference type="PANTHER" id="PTHR34580:SF9">
    <property type="entry name" value="SLL5097 PROTEIN"/>
    <property type="match status" value="1"/>
</dbReference>
<dbReference type="InterPro" id="IPR036390">
    <property type="entry name" value="WH_DNA-bd_sf"/>
</dbReference>
<accession>A0ABT0MD35</accession>
<evidence type="ECO:0000313" key="5">
    <source>
        <dbReference type="Proteomes" id="UP001203004"/>
    </source>
</evidence>
<organism evidence="4 5">
    <name type="scientific">Sporolactobacillus mangiferae</name>
    <dbReference type="NCBI Taxonomy" id="2940498"/>
    <lineage>
        <taxon>Bacteria</taxon>
        <taxon>Bacillati</taxon>
        <taxon>Bacillota</taxon>
        <taxon>Bacilli</taxon>
        <taxon>Bacillales</taxon>
        <taxon>Sporolactobacillaceae</taxon>
        <taxon>Sporolactobacillus</taxon>
    </lineage>
</organism>
<dbReference type="InterPro" id="IPR013196">
    <property type="entry name" value="HTH_11"/>
</dbReference>
<evidence type="ECO:0000313" key="4">
    <source>
        <dbReference type="EMBL" id="MCL1632792.1"/>
    </source>
</evidence>
<comment type="caution">
    <text evidence="4">The sequence shown here is derived from an EMBL/GenBank/DDBJ whole genome shotgun (WGS) entry which is preliminary data.</text>
</comment>
<dbReference type="Pfam" id="PF08279">
    <property type="entry name" value="HTH_11"/>
    <property type="match status" value="1"/>
</dbReference>
<reference evidence="4 5" key="1">
    <citation type="submission" date="2022-05" db="EMBL/GenBank/DDBJ databases">
        <title>Sporolactobacillus sp nov CPB3-1, isolated from tree bark (Mangifera indica L.).</title>
        <authorList>
            <person name="Phuengjayaem S."/>
            <person name="Tanasupawat S."/>
        </authorList>
    </citation>
    <scope>NUCLEOTIDE SEQUENCE [LARGE SCALE GENOMIC DNA]</scope>
    <source>
        <strain evidence="4 5">CPB3-1</strain>
    </source>
</reference>
<dbReference type="RefSeq" id="WP_249103162.1">
    <property type="nucleotide sequence ID" value="NZ_JAMAST010000022.1"/>
</dbReference>
<evidence type="ECO:0000256" key="1">
    <source>
        <dbReference type="ARBA" id="ARBA00023015"/>
    </source>
</evidence>